<dbReference type="Pfam" id="PF02627">
    <property type="entry name" value="CMD"/>
    <property type="match status" value="1"/>
</dbReference>
<evidence type="ECO:0000259" key="1">
    <source>
        <dbReference type="Pfam" id="PF02627"/>
    </source>
</evidence>
<gene>
    <name evidence="2" type="ORF">ACETIH_27845</name>
</gene>
<feature type="domain" description="Carboxymuconolactone decarboxylase-like" evidence="1">
    <location>
        <begin position="20"/>
        <end position="103"/>
    </location>
</feature>
<organism evidence="2 3">
    <name type="scientific">Microvirga arabica</name>
    <dbReference type="NCBI Taxonomy" id="1128671"/>
    <lineage>
        <taxon>Bacteria</taxon>
        <taxon>Pseudomonadati</taxon>
        <taxon>Pseudomonadota</taxon>
        <taxon>Alphaproteobacteria</taxon>
        <taxon>Hyphomicrobiales</taxon>
        <taxon>Methylobacteriaceae</taxon>
        <taxon>Microvirga</taxon>
    </lineage>
</organism>
<comment type="caution">
    <text evidence="2">The sequence shown here is derived from an EMBL/GenBank/DDBJ whole genome shotgun (WGS) entry which is preliminary data.</text>
</comment>
<accession>A0ABV6YHF9</accession>
<sequence>MAEKPEDLPSGAGEVAKAYPEVWKAFSALGKACSEGGPLDGRTARLVKLALAAGALSEGAVHSHSRRAIGEGLSKEELKHVALLAIPTLGFPQAVKVLTWIEDITDPSPGRPEAPGD</sequence>
<dbReference type="Proteomes" id="UP001593940">
    <property type="component" value="Unassembled WGS sequence"/>
</dbReference>
<protein>
    <submittedName>
        <fullName evidence="2">Carboxymuconolactone decarboxylase family protein</fullName>
    </submittedName>
</protein>
<evidence type="ECO:0000313" key="2">
    <source>
        <dbReference type="EMBL" id="MFC1460457.1"/>
    </source>
</evidence>
<reference evidence="2 3" key="1">
    <citation type="submission" date="2024-09" db="EMBL/GenBank/DDBJ databases">
        <title>Nodulacao em especies de Leguminosae Basais da Amazonia e Caracterizacao dos Rizobios e Bacterias Associadas aos Nodulos.</title>
        <authorList>
            <person name="Jambeiro I.C.A."/>
            <person name="Lopes I.S."/>
            <person name="Aguiar E.R.G.R."/>
            <person name="Santos A.F.J."/>
            <person name="Dos Santos J.M.F."/>
            <person name="Gross E."/>
        </authorList>
    </citation>
    <scope>NUCLEOTIDE SEQUENCE [LARGE SCALE GENOMIC DNA]</scope>
    <source>
        <strain evidence="2 3">BRUESC1165</strain>
    </source>
</reference>
<dbReference type="InterPro" id="IPR029032">
    <property type="entry name" value="AhpD-like"/>
</dbReference>
<dbReference type="RefSeq" id="WP_377031694.1">
    <property type="nucleotide sequence ID" value="NZ_JBHOMY010000122.1"/>
</dbReference>
<dbReference type="Gene3D" id="1.20.1290.10">
    <property type="entry name" value="AhpD-like"/>
    <property type="match status" value="1"/>
</dbReference>
<dbReference type="PANTHER" id="PTHR33930">
    <property type="entry name" value="ALKYL HYDROPEROXIDE REDUCTASE AHPD"/>
    <property type="match status" value="1"/>
</dbReference>
<dbReference type="EMBL" id="JBHOMY010000122">
    <property type="protein sequence ID" value="MFC1460457.1"/>
    <property type="molecule type" value="Genomic_DNA"/>
</dbReference>
<dbReference type="SUPFAM" id="SSF69118">
    <property type="entry name" value="AhpD-like"/>
    <property type="match status" value="1"/>
</dbReference>
<keyword evidence="3" id="KW-1185">Reference proteome</keyword>
<evidence type="ECO:0000313" key="3">
    <source>
        <dbReference type="Proteomes" id="UP001593940"/>
    </source>
</evidence>
<proteinExistence type="predicted"/>
<dbReference type="InterPro" id="IPR003779">
    <property type="entry name" value="CMD-like"/>
</dbReference>
<dbReference type="PANTHER" id="PTHR33930:SF2">
    <property type="entry name" value="BLR3452 PROTEIN"/>
    <property type="match status" value="1"/>
</dbReference>
<name>A0ABV6YHF9_9HYPH</name>